<dbReference type="FunFam" id="3.30.310.130:FF:000006">
    <property type="entry name" value="Probable ubiquitin-like-specific protease 2B"/>
    <property type="match status" value="1"/>
</dbReference>
<feature type="region of interest" description="Disordered" evidence="6">
    <location>
        <begin position="1"/>
        <end position="68"/>
    </location>
</feature>
<dbReference type="InterPro" id="IPR057375">
    <property type="entry name" value="ULP2A/B_PH"/>
</dbReference>
<evidence type="ECO:0000313" key="9">
    <source>
        <dbReference type="Proteomes" id="UP001161247"/>
    </source>
</evidence>
<feature type="compositionally biased region" description="Polar residues" evidence="6">
    <location>
        <begin position="47"/>
        <end position="58"/>
    </location>
</feature>
<keyword evidence="3" id="KW-0833">Ubl conjugation pathway</keyword>
<keyword evidence="4" id="KW-0378">Hydrolase</keyword>
<dbReference type="GO" id="GO:0006508">
    <property type="term" value="P:proteolysis"/>
    <property type="evidence" value="ECO:0007669"/>
    <property type="project" value="UniProtKB-KW"/>
</dbReference>
<comment type="similarity">
    <text evidence="1">Belongs to the peptidase C48 family.</text>
</comment>
<feature type="domain" description="Ubiquitin-like protease family profile" evidence="7">
    <location>
        <begin position="243"/>
        <end position="437"/>
    </location>
</feature>
<evidence type="ECO:0000256" key="1">
    <source>
        <dbReference type="ARBA" id="ARBA00005234"/>
    </source>
</evidence>
<evidence type="ECO:0000256" key="2">
    <source>
        <dbReference type="ARBA" id="ARBA00022670"/>
    </source>
</evidence>
<dbReference type="PROSITE" id="PS50600">
    <property type="entry name" value="ULP_PROTEASE"/>
    <property type="match status" value="1"/>
</dbReference>
<feature type="compositionally biased region" description="Polar residues" evidence="6">
    <location>
        <begin position="1"/>
        <end position="10"/>
    </location>
</feature>
<dbReference type="SUPFAM" id="SSF54001">
    <property type="entry name" value="Cysteine proteinases"/>
    <property type="match status" value="1"/>
</dbReference>
<evidence type="ECO:0000256" key="3">
    <source>
        <dbReference type="ARBA" id="ARBA00022786"/>
    </source>
</evidence>
<dbReference type="InterPro" id="IPR003653">
    <property type="entry name" value="Peptidase_C48_C"/>
</dbReference>
<dbReference type="Pfam" id="PF02902">
    <property type="entry name" value="Peptidase_C48"/>
    <property type="match status" value="1"/>
</dbReference>
<dbReference type="PANTHER" id="PTHR47764">
    <property type="entry name" value="UBIQUITIN-LIKE-SPECIFIC PROTEASE 2B-RELATED"/>
    <property type="match status" value="1"/>
</dbReference>
<dbReference type="PANTHER" id="PTHR47764:SF4">
    <property type="entry name" value="UBIQUITIN-LIKE-SPECIFIC PROTEASE 2B ISOFORM X1-RELATED"/>
    <property type="match status" value="1"/>
</dbReference>
<sequence length="789" mass="88968">MNVTTSSGSSARFEANDDEEDGSMTVTTSYGSSARFGAANSDDEGSMTVTTPSGSSASMEDGETFDGETSPGQWFGGWKMVGMKEIFFEADYLVCESVYSTNCELKFSENLLEAKGLVANSDQDDFCIRFRLDNIVRIESTWVGRTSKVRIYAPSENEEDETDIRFTGTIKLEFAVMDPQWHEKCEAIRSLDVRYNAIWKVANEMEEYEDNLSQQALPFQNSYFPDFRHFEDFIYPQGDADAVSISKRDVDLLQPDTFVNDTIIDFYIKYLKDKMQPEKRQRFHFFNSFFFRKLADLEKYPPGSFDGRAAFLRVRKWTRKVNLFEKDFIFIPVNHNYHWSLLVICHPGDVASFRDENAIDLARVPCILHMDSIRGTHGDLKTRIQSYLYEEWKERQKESSEDISLKFSNLRFISLELPQQQNSYDCGLFLLHYVEQFLEEDPISVSPFKITPLMRFLTADWFPPSEPSLKRREIQKLIYDLLENHCEETSPTPSDDNYHPLNHSETANAMEFPSEGLSKRCDVNLLPSRADNGLGMNLFPAPLVGSPCANDTGINSVELFDSNATGCSVNIQYQAFHRMPSFNGFKSTLASIEEGAGSIENIAPETRDFSCSSRDMRTEASWNQGSSIHQTACQDDGIASLTVESVFFTDNSLEVQQDGECQVGGGITLHEKMDLTSHTPAGNVQCLTDNFAPVANPMLNVADPHGSKLTIHQDDNLNQDDTADALDACRMGIPDLLKRGIECVAGAAYNNADPALELEELEVKHAAKRPRFVPSAEEHALTQPEDLCP</sequence>
<reference evidence="8" key="1">
    <citation type="submission" date="2023-03" db="EMBL/GenBank/DDBJ databases">
        <authorList>
            <person name="Julca I."/>
        </authorList>
    </citation>
    <scope>NUCLEOTIDE SEQUENCE</scope>
</reference>
<protein>
    <submittedName>
        <fullName evidence="8">OLC1v1015474C1</fullName>
    </submittedName>
</protein>
<keyword evidence="2" id="KW-0645">Protease</keyword>
<dbReference type="EMBL" id="OX459125">
    <property type="protein sequence ID" value="CAI9114695.1"/>
    <property type="molecule type" value="Genomic_DNA"/>
</dbReference>
<proteinExistence type="inferred from homology"/>
<evidence type="ECO:0000256" key="4">
    <source>
        <dbReference type="ARBA" id="ARBA00022801"/>
    </source>
</evidence>
<organism evidence="8 9">
    <name type="scientific">Oldenlandia corymbosa var. corymbosa</name>
    <dbReference type="NCBI Taxonomy" id="529605"/>
    <lineage>
        <taxon>Eukaryota</taxon>
        <taxon>Viridiplantae</taxon>
        <taxon>Streptophyta</taxon>
        <taxon>Embryophyta</taxon>
        <taxon>Tracheophyta</taxon>
        <taxon>Spermatophyta</taxon>
        <taxon>Magnoliopsida</taxon>
        <taxon>eudicotyledons</taxon>
        <taxon>Gunneridae</taxon>
        <taxon>Pentapetalae</taxon>
        <taxon>asterids</taxon>
        <taxon>lamiids</taxon>
        <taxon>Gentianales</taxon>
        <taxon>Rubiaceae</taxon>
        <taxon>Rubioideae</taxon>
        <taxon>Spermacoceae</taxon>
        <taxon>Hedyotis-Oldenlandia complex</taxon>
        <taxon>Oldenlandia</taxon>
    </lineage>
</organism>
<dbReference type="Gene3D" id="3.30.310.130">
    <property type="entry name" value="Ubiquitin-related"/>
    <property type="match status" value="1"/>
</dbReference>
<accession>A0AAV1E3D8</accession>
<name>A0AAV1E3D8_OLDCO</name>
<evidence type="ECO:0000256" key="5">
    <source>
        <dbReference type="ARBA" id="ARBA00057729"/>
    </source>
</evidence>
<keyword evidence="9" id="KW-1185">Reference proteome</keyword>
<evidence type="ECO:0000259" key="7">
    <source>
        <dbReference type="PROSITE" id="PS50600"/>
    </source>
</evidence>
<dbReference type="Proteomes" id="UP001161247">
    <property type="component" value="Chromosome 8"/>
</dbReference>
<dbReference type="AlphaFoldDB" id="A0AAV1E3D8"/>
<dbReference type="Gene3D" id="1.10.418.20">
    <property type="match status" value="1"/>
</dbReference>
<evidence type="ECO:0000313" key="8">
    <source>
        <dbReference type="EMBL" id="CAI9114695.1"/>
    </source>
</evidence>
<comment type="function">
    <text evidence="5">Protease that catalyzes two essential functions in the SUMO pathway: processing of full-length SUMOs to their mature forms and deconjugation of SUMO from targeted proteins.</text>
</comment>
<dbReference type="GO" id="GO:0008234">
    <property type="term" value="F:cysteine-type peptidase activity"/>
    <property type="evidence" value="ECO:0007669"/>
    <property type="project" value="InterPro"/>
</dbReference>
<gene>
    <name evidence="8" type="ORF">OLC1_LOCUS21366</name>
</gene>
<dbReference type="Pfam" id="PF25352">
    <property type="entry name" value="PH_ULP"/>
    <property type="match status" value="1"/>
</dbReference>
<dbReference type="InterPro" id="IPR038765">
    <property type="entry name" value="Papain-like_cys_pep_sf"/>
</dbReference>
<evidence type="ECO:0000256" key="6">
    <source>
        <dbReference type="SAM" id="MobiDB-lite"/>
    </source>
</evidence>